<evidence type="ECO:0000313" key="2">
    <source>
        <dbReference type="EMBL" id="GAA0343764.1"/>
    </source>
</evidence>
<accession>A0ABN0WQ21</accession>
<evidence type="ECO:0000256" key="1">
    <source>
        <dbReference type="SAM" id="SignalP"/>
    </source>
</evidence>
<dbReference type="Pfam" id="PF07538">
    <property type="entry name" value="ChW"/>
    <property type="match status" value="3"/>
</dbReference>
<dbReference type="InterPro" id="IPR006637">
    <property type="entry name" value="ChW"/>
</dbReference>
<organism evidence="2 3">
    <name type="scientific">Streptomyces blastmyceticus</name>
    <dbReference type="NCBI Taxonomy" id="68180"/>
    <lineage>
        <taxon>Bacteria</taxon>
        <taxon>Bacillati</taxon>
        <taxon>Actinomycetota</taxon>
        <taxon>Actinomycetes</taxon>
        <taxon>Kitasatosporales</taxon>
        <taxon>Streptomycetaceae</taxon>
        <taxon>Streptomyces</taxon>
    </lineage>
</organism>
<feature type="chain" id="PRO_5047478813" description="Clostridial hydrophobic W" evidence="1">
    <location>
        <begin position="21"/>
        <end position="182"/>
    </location>
</feature>
<feature type="signal peptide" evidence="1">
    <location>
        <begin position="1"/>
        <end position="20"/>
    </location>
</feature>
<reference evidence="2 3" key="1">
    <citation type="journal article" date="2019" name="Int. J. Syst. Evol. Microbiol.">
        <title>The Global Catalogue of Microorganisms (GCM) 10K type strain sequencing project: providing services to taxonomists for standard genome sequencing and annotation.</title>
        <authorList>
            <consortium name="The Broad Institute Genomics Platform"/>
            <consortium name="The Broad Institute Genome Sequencing Center for Infectious Disease"/>
            <person name="Wu L."/>
            <person name="Ma J."/>
        </authorList>
    </citation>
    <scope>NUCLEOTIDE SEQUENCE [LARGE SCALE GENOMIC DNA]</scope>
    <source>
        <strain evidence="2 3">JCM 4565</strain>
    </source>
</reference>
<dbReference type="RefSeq" id="WP_344117375.1">
    <property type="nucleotide sequence ID" value="NZ_BAAABW010000012.1"/>
</dbReference>
<dbReference type="SMART" id="SM00728">
    <property type="entry name" value="ChW"/>
    <property type="match status" value="3"/>
</dbReference>
<comment type="caution">
    <text evidence="2">The sequence shown here is derived from an EMBL/GenBank/DDBJ whole genome shotgun (WGS) entry which is preliminary data.</text>
</comment>
<evidence type="ECO:0000313" key="3">
    <source>
        <dbReference type="Proteomes" id="UP001500063"/>
    </source>
</evidence>
<keyword evidence="1" id="KW-0732">Signal</keyword>
<proteinExistence type="predicted"/>
<dbReference type="EMBL" id="BAAABW010000012">
    <property type="protein sequence ID" value="GAA0343764.1"/>
    <property type="molecule type" value="Genomic_DNA"/>
</dbReference>
<keyword evidence="3" id="KW-1185">Reference proteome</keyword>
<gene>
    <name evidence="2" type="ORF">GCM10010319_19810</name>
</gene>
<sequence length="182" mass="18478">MLALSVAAVLGTAGMGTAHAQERAGSTGTARTAADAVKAMVGERGAQARPDGRVVCYRAHVAGIGWQSPVCNGQVAGTTGQSRAIEALEVSTSGVGGICVEAHAADIGWQGIRCGGDLQNVTVGTTGESRRMEALWLSPRSGSVSAQAHVQNYGWMGWQSGNSVTVGTTGASLRLEAVQITV</sequence>
<dbReference type="Proteomes" id="UP001500063">
    <property type="component" value="Unassembled WGS sequence"/>
</dbReference>
<protein>
    <recommendedName>
        <fullName evidence="4">Clostridial hydrophobic W</fullName>
    </recommendedName>
</protein>
<name>A0ABN0WQ21_9ACTN</name>
<evidence type="ECO:0008006" key="4">
    <source>
        <dbReference type="Google" id="ProtNLM"/>
    </source>
</evidence>